<sequence length="231" mass="27025">KSGNVPAGFCLLFPLQKNLNLVKEFISKYHRKNMKHITLILSLFILPNISFANERFIPLELWSGGEITGSKDITFPKTNFRFGYKGKHTIQGPIDWKNPRTGETIKVYDRSRFSKKAGKVIKQLWTVTNNNQCMGRVFDNRRDKFIKNGCKFPLGNWKEGESRSFTSDYYDKKKGSYQRIKTIKILQLGKDEKSCLKFRWIMTQKGSTIDDNTYEYCHREGLVRLNGKERF</sequence>
<name>A0A382YYJ9_9ZZZZ</name>
<evidence type="ECO:0000313" key="1">
    <source>
        <dbReference type="EMBL" id="SVD87578.1"/>
    </source>
</evidence>
<feature type="non-terminal residue" evidence="1">
    <location>
        <position position="1"/>
    </location>
</feature>
<dbReference type="EMBL" id="UINC01179078">
    <property type="protein sequence ID" value="SVD87578.1"/>
    <property type="molecule type" value="Genomic_DNA"/>
</dbReference>
<reference evidence="1" key="1">
    <citation type="submission" date="2018-05" db="EMBL/GenBank/DDBJ databases">
        <authorList>
            <person name="Lanie J.A."/>
            <person name="Ng W.-L."/>
            <person name="Kazmierczak K.M."/>
            <person name="Andrzejewski T.M."/>
            <person name="Davidsen T.M."/>
            <person name="Wayne K.J."/>
            <person name="Tettelin H."/>
            <person name="Glass J.I."/>
            <person name="Rusch D."/>
            <person name="Podicherti R."/>
            <person name="Tsui H.-C.T."/>
            <person name="Winkler M.E."/>
        </authorList>
    </citation>
    <scope>NUCLEOTIDE SEQUENCE</scope>
</reference>
<accession>A0A382YYJ9</accession>
<protein>
    <submittedName>
        <fullName evidence="1">Uncharacterized protein</fullName>
    </submittedName>
</protein>
<organism evidence="1">
    <name type="scientific">marine metagenome</name>
    <dbReference type="NCBI Taxonomy" id="408172"/>
    <lineage>
        <taxon>unclassified sequences</taxon>
        <taxon>metagenomes</taxon>
        <taxon>ecological metagenomes</taxon>
    </lineage>
</organism>
<proteinExistence type="predicted"/>
<gene>
    <name evidence="1" type="ORF">METZ01_LOCUS440432</name>
</gene>
<dbReference type="AlphaFoldDB" id="A0A382YYJ9"/>